<evidence type="ECO:0000313" key="2">
    <source>
        <dbReference type="Proteomes" id="UP000018877"/>
    </source>
</evidence>
<reference evidence="1 2" key="1">
    <citation type="journal article" date="2014" name="Environ. Microbiol.">
        <title>The nitrate-ammonifying and nosZ-carrying bacterium Bacillus vireti is a potent source and sink for nitric and nitrous oxide under high nitrate conditions.</title>
        <authorList>
            <person name="Mania D."/>
            <person name="Heylen K."/>
            <person name="van Spanning R.J."/>
            <person name="Frostegard A."/>
        </authorList>
    </citation>
    <scope>NUCLEOTIDE SEQUENCE [LARGE SCALE GENOMIC DNA]</scope>
    <source>
        <strain evidence="1 2">LMG 21834</strain>
    </source>
</reference>
<dbReference type="EMBL" id="ALAN01000059">
    <property type="protein sequence ID" value="ETI69083.1"/>
    <property type="molecule type" value="Genomic_DNA"/>
</dbReference>
<dbReference type="Proteomes" id="UP000018877">
    <property type="component" value="Unassembled WGS sequence"/>
</dbReference>
<protein>
    <submittedName>
        <fullName evidence="1">Uncharacterized protein</fullName>
    </submittedName>
</protein>
<dbReference type="Pfam" id="PF26149">
    <property type="entry name" value="YuzK"/>
    <property type="match status" value="1"/>
</dbReference>
<gene>
    <name evidence="1" type="ORF">BAVI_09996</name>
</gene>
<proteinExistence type="predicted"/>
<dbReference type="AlphaFoldDB" id="A0AB94IQ28"/>
<keyword evidence="2" id="KW-1185">Reference proteome</keyword>
<evidence type="ECO:0000313" key="1">
    <source>
        <dbReference type="EMBL" id="ETI69083.1"/>
    </source>
</evidence>
<comment type="caution">
    <text evidence="1">The sequence shown here is derived from an EMBL/GenBank/DDBJ whole genome shotgun (WGS) entry which is preliminary data.</text>
</comment>
<sequence>MEKAMHCAHGVGYEEYMRHHSVRMRVEKSREKDYNLCRRMVADLDRLVHYNNRLTT</sequence>
<accession>A0AB94IQ28</accession>
<dbReference type="InterPro" id="IPR058676">
    <property type="entry name" value="YuzK"/>
</dbReference>
<name>A0AB94IQ28_9BACI</name>
<organism evidence="1 2">
    <name type="scientific">Neobacillus vireti LMG 21834</name>
    <dbReference type="NCBI Taxonomy" id="1131730"/>
    <lineage>
        <taxon>Bacteria</taxon>
        <taxon>Bacillati</taxon>
        <taxon>Bacillota</taxon>
        <taxon>Bacilli</taxon>
        <taxon>Bacillales</taxon>
        <taxon>Bacillaceae</taxon>
        <taxon>Neobacillus</taxon>
    </lineage>
</organism>